<evidence type="ECO:0000256" key="1">
    <source>
        <dbReference type="SAM" id="MobiDB-lite"/>
    </source>
</evidence>
<dbReference type="Proteomes" id="UP000305778">
    <property type="component" value="Unassembled WGS sequence"/>
</dbReference>
<organism evidence="2 3">
    <name type="scientific">Actinacidiphila oryziradicis</name>
    <dbReference type="NCBI Taxonomy" id="2571141"/>
    <lineage>
        <taxon>Bacteria</taxon>
        <taxon>Bacillati</taxon>
        <taxon>Actinomycetota</taxon>
        <taxon>Actinomycetes</taxon>
        <taxon>Kitasatosporales</taxon>
        <taxon>Streptomycetaceae</taxon>
        <taxon>Actinacidiphila</taxon>
    </lineage>
</organism>
<keyword evidence="3" id="KW-1185">Reference proteome</keyword>
<dbReference type="EMBL" id="SUMC01000006">
    <property type="protein sequence ID" value="TKA12039.1"/>
    <property type="molecule type" value="Genomic_DNA"/>
</dbReference>
<dbReference type="AlphaFoldDB" id="A0A4V5N0H2"/>
<evidence type="ECO:0000313" key="3">
    <source>
        <dbReference type="Proteomes" id="UP000305778"/>
    </source>
</evidence>
<protein>
    <recommendedName>
        <fullName evidence="4">DUF1778 domain-containing protein</fullName>
    </recommendedName>
</protein>
<accession>A0A4V5N0H2</accession>
<evidence type="ECO:0008006" key="4">
    <source>
        <dbReference type="Google" id="ProtNLM"/>
    </source>
</evidence>
<proteinExistence type="predicted"/>
<dbReference type="OrthoDB" id="4329709at2"/>
<feature type="region of interest" description="Disordered" evidence="1">
    <location>
        <begin position="57"/>
        <end position="92"/>
    </location>
</feature>
<feature type="compositionally biased region" description="Basic and acidic residues" evidence="1">
    <location>
        <begin position="73"/>
        <end position="92"/>
    </location>
</feature>
<reference evidence="2 3" key="1">
    <citation type="submission" date="2019-04" db="EMBL/GenBank/DDBJ databases">
        <title>Streptomyces oryziradicis sp. nov., a novel actinomycete isolated from rhizosphere soil of rice (Oryza sativa L.).</title>
        <authorList>
            <person name="Li C."/>
        </authorList>
    </citation>
    <scope>NUCLEOTIDE SEQUENCE [LARGE SCALE GENOMIC DNA]</scope>
    <source>
        <strain evidence="2 3">NEAU-C40</strain>
    </source>
</reference>
<name>A0A4V5N0H2_9ACTN</name>
<gene>
    <name evidence="2" type="ORF">FCI23_08800</name>
</gene>
<comment type="caution">
    <text evidence="2">The sequence shown here is derived from an EMBL/GenBank/DDBJ whole genome shotgun (WGS) entry which is preliminary data.</text>
</comment>
<sequence>MSLRFPDPEQRSAIAAAAKEAGVSMQEYILSAAYERATAVEATFLAHFEASVARSHEAFAAEPSSIDPAPEQRAAEKQARRDLERHEQGGAA</sequence>
<evidence type="ECO:0000313" key="2">
    <source>
        <dbReference type="EMBL" id="TKA12039.1"/>
    </source>
</evidence>